<sequence length="831" mass="90959">MLFSAVRRIAATLFIFTAVLVANAAAQDADLGKAPAGVVSDQQEVIASITARTDALQKKMEQSAEDDAGLVDIRLQLEQLSRDLLQSGVAFRPRLAEINARLEQLGKPPAEGQPPEPAVVTSEREKLNAEKTEINAVLGVAENLSIRIDRLISQITEIRRSLFQNLLTKRYQINFALGSEVADAFKTEMNDLYRTVSSWVRFVVSFKLKSMLAATFFALGAAAVIIIGGRRMFGRMFEPDGRVEEPSYLSRLSVAFWSTFMQSAALVVFLGVTYYLFAYFEVLRGDIGAMLWSLFYVIAIVFFVSRLGMAVLSPKLPKWRLIPVESGAARWLMLLITATALFTGLDYFLSSVYQVLGSPVALTVGEALTSTVVIGVLVILIGLVKPFVDEEGRPKPWPRLFRYIVLTLGGVTIAAALLGYIGLARFVSQQIVITGTILATMYIGFLSSQAINEEDAFIKTTVGRRIKRMFTLDDATLDQLGLVTSMVINLLVLTVGVPLILFTWGFQPGDMITWLYRIGSGFQIGSFTFSPAGLLSGVMVFAIGYFLTRWFQGWLDGSVMARSKVDAGVRNSIRLAVGYAGVAIAGLIAVSAAGIDLSNLALVAGALSLGIGFGLQNVVSNFVSGLILLAERPFKVGDWIVAGAVSGTVKKISVRATEIETFQRQSVILPNSDLINSAVGNWTHRNKLGRVEVPIGVAYGSDAKRVHQILLDIARGHPLVLKNPEPFVLFSAFADSSMNFEIRVFLADIGNSAFVQNDLRFAILEAFEREHIDIPFPQRSIRVVGDKQATPWPADDEQAEAEYAAMEQERLKKSGEETAKPKSRRRKPDPS</sequence>
<feature type="transmembrane region" description="Helical" evidence="8">
    <location>
        <begin position="572"/>
        <end position="595"/>
    </location>
</feature>
<comment type="subcellular location">
    <subcellularLocation>
        <location evidence="1">Cell membrane</location>
        <topology evidence="1">Multi-pass membrane protein</topology>
    </subcellularLocation>
</comment>
<dbReference type="EMBL" id="CP015005">
    <property type="protein sequence ID" value="AMS41909.1"/>
    <property type="molecule type" value="Genomic_DNA"/>
</dbReference>
<dbReference type="GO" id="GO:0005886">
    <property type="term" value="C:plasma membrane"/>
    <property type="evidence" value="ECO:0007669"/>
    <property type="project" value="UniProtKB-SubCell"/>
</dbReference>
<dbReference type="Gene3D" id="3.30.70.100">
    <property type="match status" value="1"/>
</dbReference>
<dbReference type="Proteomes" id="UP000577697">
    <property type="component" value="Unassembled WGS sequence"/>
</dbReference>
<feature type="region of interest" description="Disordered" evidence="7">
    <location>
        <begin position="801"/>
        <end position="831"/>
    </location>
</feature>
<dbReference type="InterPro" id="IPR023408">
    <property type="entry name" value="MscS_beta-dom_sf"/>
</dbReference>
<dbReference type="InterPro" id="IPR010920">
    <property type="entry name" value="LSM_dom_sf"/>
</dbReference>
<feature type="transmembrane region" description="Helical" evidence="8">
    <location>
        <begin position="368"/>
        <end position="388"/>
    </location>
</feature>
<dbReference type="Pfam" id="PF21082">
    <property type="entry name" value="MS_channel_3rd"/>
    <property type="match status" value="1"/>
</dbReference>
<feature type="chain" id="PRO_5042072165" evidence="9">
    <location>
        <begin position="25"/>
        <end position="831"/>
    </location>
</feature>
<dbReference type="Proteomes" id="UP000075755">
    <property type="component" value="Chromosome"/>
</dbReference>
<evidence type="ECO:0000256" key="5">
    <source>
        <dbReference type="ARBA" id="ARBA00022989"/>
    </source>
</evidence>
<feature type="transmembrane region" description="Helical" evidence="8">
    <location>
        <begin position="527"/>
        <end position="551"/>
    </location>
</feature>
<dbReference type="SUPFAM" id="SSF50182">
    <property type="entry name" value="Sm-like ribonucleoproteins"/>
    <property type="match status" value="1"/>
</dbReference>
<reference evidence="13 15" key="2">
    <citation type="submission" date="2020-08" db="EMBL/GenBank/DDBJ databases">
        <title>Genomic Encyclopedia of Type Strains, Phase IV (KMG-IV): sequencing the most valuable type-strain genomes for metagenomic binning, comparative biology and taxonomic classification.</title>
        <authorList>
            <person name="Goeker M."/>
        </authorList>
    </citation>
    <scope>NUCLEOTIDE SEQUENCE [LARGE SCALE GENOMIC DNA]</scope>
    <source>
        <strain evidence="13 15">DSM 10368</strain>
    </source>
</reference>
<dbReference type="InterPro" id="IPR052702">
    <property type="entry name" value="MscS-like_channel"/>
</dbReference>
<dbReference type="AlphaFoldDB" id="A0AAC9ARL3"/>
<proteinExistence type="inferred from homology"/>
<evidence type="ECO:0000256" key="2">
    <source>
        <dbReference type="ARBA" id="ARBA00008017"/>
    </source>
</evidence>
<feature type="transmembrane region" description="Helical" evidence="8">
    <location>
        <begin position="254"/>
        <end position="277"/>
    </location>
</feature>
<dbReference type="GO" id="GO:0008381">
    <property type="term" value="F:mechanosensitive monoatomic ion channel activity"/>
    <property type="evidence" value="ECO:0007669"/>
    <property type="project" value="UniProtKB-ARBA"/>
</dbReference>
<evidence type="ECO:0000313" key="12">
    <source>
        <dbReference type="EMBL" id="AMS41909.1"/>
    </source>
</evidence>
<organism evidence="12 14">
    <name type="scientific">Aminobacter aminovorans</name>
    <name type="common">Chelatobacter heintzii</name>
    <dbReference type="NCBI Taxonomy" id="83263"/>
    <lineage>
        <taxon>Bacteria</taxon>
        <taxon>Pseudomonadati</taxon>
        <taxon>Pseudomonadota</taxon>
        <taxon>Alphaproteobacteria</taxon>
        <taxon>Hyphomicrobiales</taxon>
        <taxon>Phyllobacteriaceae</taxon>
        <taxon>Aminobacter</taxon>
    </lineage>
</organism>
<feature type="transmembrane region" description="Helical" evidence="8">
    <location>
        <begin position="332"/>
        <end position="356"/>
    </location>
</feature>
<evidence type="ECO:0000259" key="11">
    <source>
        <dbReference type="Pfam" id="PF21082"/>
    </source>
</evidence>
<keyword evidence="6 8" id="KW-0472">Membrane</keyword>
<dbReference type="PANTHER" id="PTHR30347">
    <property type="entry name" value="POTASSIUM CHANNEL RELATED"/>
    <property type="match status" value="1"/>
</dbReference>
<dbReference type="SUPFAM" id="SSF82689">
    <property type="entry name" value="Mechanosensitive channel protein MscS (YggB), C-terminal domain"/>
    <property type="match status" value="1"/>
</dbReference>
<evidence type="ECO:0000256" key="3">
    <source>
        <dbReference type="ARBA" id="ARBA00022475"/>
    </source>
</evidence>
<keyword evidence="5 8" id="KW-1133">Transmembrane helix</keyword>
<name>A0AAC9ARL3_AMIAI</name>
<comment type="similarity">
    <text evidence="2">Belongs to the MscS (TC 1.A.23) family.</text>
</comment>
<feature type="transmembrane region" description="Helical" evidence="8">
    <location>
        <begin position="400"/>
        <end position="421"/>
    </location>
</feature>
<feature type="transmembrane region" description="Helical" evidence="8">
    <location>
        <begin position="211"/>
        <end position="233"/>
    </location>
</feature>
<keyword evidence="9" id="KW-0732">Signal</keyword>
<dbReference type="InterPro" id="IPR049278">
    <property type="entry name" value="MS_channel_C"/>
</dbReference>
<gene>
    <name evidence="12" type="ORF">AA2016_2985</name>
    <name evidence="13" type="ORF">FHS67_000036</name>
</gene>
<dbReference type="InterPro" id="IPR011014">
    <property type="entry name" value="MscS_channel_TM-2"/>
</dbReference>
<feature type="domain" description="Mechanosensitive ion channel MscS" evidence="10">
    <location>
        <begin position="617"/>
        <end position="684"/>
    </location>
</feature>
<dbReference type="Gene3D" id="1.10.287.1260">
    <property type="match status" value="1"/>
</dbReference>
<dbReference type="PANTHER" id="PTHR30347:SF1">
    <property type="entry name" value="MECHANOSENSITIVE CHANNEL MSCK"/>
    <property type="match status" value="1"/>
</dbReference>
<feature type="domain" description="Mechanosensitive ion channel MscS C-terminal" evidence="11">
    <location>
        <begin position="691"/>
        <end position="774"/>
    </location>
</feature>
<keyword evidence="4 8" id="KW-0812">Transmembrane</keyword>
<dbReference type="PROSITE" id="PS01246">
    <property type="entry name" value="UPF0003"/>
    <property type="match status" value="1"/>
</dbReference>
<reference evidence="12 14" key="1">
    <citation type="submission" date="2016-03" db="EMBL/GenBank/DDBJ databases">
        <title>Complete genome of Aminobacter aminovorans KCTC 2477.</title>
        <authorList>
            <person name="Kim K.M."/>
        </authorList>
    </citation>
    <scope>NUCLEOTIDE SEQUENCE [LARGE SCALE GENOMIC DNA]</scope>
    <source>
        <strain evidence="12 14">KCTC 2477</strain>
    </source>
</reference>
<evidence type="ECO:0000256" key="7">
    <source>
        <dbReference type="SAM" id="MobiDB-lite"/>
    </source>
</evidence>
<evidence type="ECO:0000256" key="6">
    <source>
        <dbReference type="ARBA" id="ARBA00023136"/>
    </source>
</evidence>
<keyword evidence="3" id="KW-1003">Cell membrane</keyword>
<dbReference type="Pfam" id="PF00924">
    <property type="entry name" value="MS_channel_2nd"/>
    <property type="match status" value="1"/>
</dbReference>
<evidence type="ECO:0000256" key="8">
    <source>
        <dbReference type="SAM" id="Phobius"/>
    </source>
</evidence>
<dbReference type="EMBL" id="JACICB010000001">
    <property type="protein sequence ID" value="MBB3703742.1"/>
    <property type="molecule type" value="Genomic_DNA"/>
</dbReference>
<evidence type="ECO:0000313" key="14">
    <source>
        <dbReference type="Proteomes" id="UP000075755"/>
    </source>
</evidence>
<feature type="compositionally biased region" description="Basic residues" evidence="7">
    <location>
        <begin position="821"/>
        <end position="831"/>
    </location>
</feature>
<dbReference type="Gene3D" id="2.30.30.60">
    <property type="match status" value="1"/>
</dbReference>
<dbReference type="KEGG" id="aak:AA2016_2985"/>
<evidence type="ECO:0000313" key="15">
    <source>
        <dbReference type="Proteomes" id="UP000577697"/>
    </source>
</evidence>
<evidence type="ECO:0000259" key="10">
    <source>
        <dbReference type="Pfam" id="PF00924"/>
    </source>
</evidence>
<feature type="transmembrane region" description="Helical" evidence="8">
    <location>
        <begin position="427"/>
        <end position="445"/>
    </location>
</feature>
<keyword evidence="15" id="KW-1185">Reference proteome</keyword>
<accession>A0AAC9ARL3</accession>
<dbReference type="SUPFAM" id="SSF82861">
    <property type="entry name" value="Mechanosensitive channel protein MscS (YggB), transmembrane region"/>
    <property type="match status" value="1"/>
</dbReference>
<feature type="transmembrane region" description="Helical" evidence="8">
    <location>
        <begin position="289"/>
        <end position="312"/>
    </location>
</feature>
<protein>
    <submittedName>
        <fullName evidence="12">Mechanosensitive ion channel protein</fullName>
    </submittedName>
    <submittedName>
        <fullName evidence="13">Small-conductance mechanosensitive channel</fullName>
    </submittedName>
</protein>
<evidence type="ECO:0000256" key="9">
    <source>
        <dbReference type="SAM" id="SignalP"/>
    </source>
</evidence>
<dbReference type="InterPro" id="IPR006686">
    <property type="entry name" value="MscS_channel_CS"/>
</dbReference>
<evidence type="ECO:0000313" key="13">
    <source>
        <dbReference type="EMBL" id="MBB3703742.1"/>
    </source>
</evidence>
<dbReference type="InterPro" id="IPR006685">
    <property type="entry name" value="MscS_channel_2nd"/>
</dbReference>
<feature type="transmembrane region" description="Helical" evidence="8">
    <location>
        <begin position="601"/>
        <end position="629"/>
    </location>
</feature>
<dbReference type="InterPro" id="IPR011066">
    <property type="entry name" value="MscS_channel_C_sf"/>
</dbReference>
<evidence type="ECO:0000256" key="4">
    <source>
        <dbReference type="ARBA" id="ARBA00022692"/>
    </source>
</evidence>
<feature type="transmembrane region" description="Helical" evidence="8">
    <location>
        <begin position="487"/>
        <end position="507"/>
    </location>
</feature>
<feature type="compositionally biased region" description="Basic and acidic residues" evidence="7">
    <location>
        <begin position="807"/>
        <end position="820"/>
    </location>
</feature>
<dbReference type="RefSeq" id="WP_067960867.1">
    <property type="nucleotide sequence ID" value="NZ_CP015005.1"/>
</dbReference>
<feature type="signal peptide" evidence="9">
    <location>
        <begin position="1"/>
        <end position="24"/>
    </location>
</feature>
<evidence type="ECO:0000256" key="1">
    <source>
        <dbReference type="ARBA" id="ARBA00004651"/>
    </source>
</evidence>